<reference evidence="1 2" key="1">
    <citation type="submission" date="2015-01" db="EMBL/GenBank/DDBJ databases">
        <title>Evolution of Trichinella species and genotypes.</title>
        <authorList>
            <person name="Korhonen P.K."/>
            <person name="Edoardo P."/>
            <person name="Giuseppe L.R."/>
            <person name="Gasser R.B."/>
        </authorList>
    </citation>
    <scope>NUCLEOTIDE SEQUENCE [LARGE SCALE GENOMIC DNA]</scope>
    <source>
        <strain evidence="1">ISS470</strain>
    </source>
</reference>
<organism evidence="1 2">
    <name type="scientific">Trichinella pseudospiralis</name>
    <name type="common">Parasitic roundworm</name>
    <dbReference type="NCBI Taxonomy" id="6337"/>
    <lineage>
        <taxon>Eukaryota</taxon>
        <taxon>Metazoa</taxon>
        <taxon>Ecdysozoa</taxon>
        <taxon>Nematoda</taxon>
        <taxon>Enoplea</taxon>
        <taxon>Dorylaimia</taxon>
        <taxon>Trichinellida</taxon>
        <taxon>Trichinellidae</taxon>
        <taxon>Trichinella</taxon>
    </lineage>
</organism>
<keyword evidence="2" id="KW-1185">Reference proteome</keyword>
<sequence>MSYCPRIVWLTKSTLISCRFTLISPSTPSCIAYRMILITCTPSFAYTNCEHNERKCNAAISASMKQKRMKPDSVAQCPHQCQCHAITRYR</sequence>
<dbReference type="Proteomes" id="UP000054995">
    <property type="component" value="Unassembled WGS sequence"/>
</dbReference>
<evidence type="ECO:0000313" key="2">
    <source>
        <dbReference type="Proteomes" id="UP000054995"/>
    </source>
</evidence>
<accession>A0A0V1F635</accession>
<dbReference type="EMBL" id="JYDT01000251">
    <property type="protein sequence ID" value="KRY81205.1"/>
    <property type="molecule type" value="Genomic_DNA"/>
</dbReference>
<name>A0A0V1F635_TRIPS</name>
<protein>
    <submittedName>
        <fullName evidence="1">Uncharacterized protein</fullName>
    </submittedName>
</protein>
<proteinExistence type="predicted"/>
<comment type="caution">
    <text evidence="1">The sequence shown here is derived from an EMBL/GenBank/DDBJ whole genome shotgun (WGS) entry which is preliminary data.</text>
</comment>
<evidence type="ECO:0000313" key="1">
    <source>
        <dbReference type="EMBL" id="KRY81205.1"/>
    </source>
</evidence>
<dbReference type="AlphaFoldDB" id="A0A0V1F635"/>
<gene>
    <name evidence="1" type="ORF">T4D_2628</name>
</gene>